<organism evidence="2 3">
    <name type="scientific">Gossypium stocksii</name>
    <dbReference type="NCBI Taxonomy" id="47602"/>
    <lineage>
        <taxon>Eukaryota</taxon>
        <taxon>Viridiplantae</taxon>
        <taxon>Streptophyta</taxon>
        <taxon>Embryophyta</taxon>
        <taxon>Tracheophyta</taxon>
        <taxon>Spermatophyta</taxon>
        <taxon>Magnoliopsida</taxon>
        <taxon>eudicotyledons</taxon>
        <taxon>Gunneridae</taxon>
        <taxon>Pentapetalae</taxon>
        <taxon>rosids</taxon>
        <taxon>malvids</taxon>
        <taxon>Malvales</taxon>
        <taxon>Malvaceae</taxon>
        <taxon>Malvoideae</taxon>
        <taxon>Gossypium</taxon>
    </lineage>
</organism>
<dbReference type="AlphaFoldDB" id="A0A9D3VQJ3"/>
<dbReference type="CDD" id="cd06222">
    <property type="entry name" value="RNase_H_like"/>
    <property type="match status" value="1"/>
</dbReference>
<dbReference type="GO" id="GO:0004523">
    <property type="term" value="F:RNA-DNA hybrid ribonuclease activity"/>
    <property type="evidence" value="ECO:0007669"/>
    <property type="project" value="InterPro"/>
</dbReference>
<dbReference type="InterPro" id="IPR002156">
    <property type="entry name" value="RNaseH_domain"/>
</dbReference>
<dbReference type="InterPro" id="IPR044730">
    <property type="entry name" value="RNase_H-like_dom_plant"/>
</dbReference>
<dbReference type="PANTHER" id="PTHR47723">
    <property type="entry name" value="OS05G0353850 PROTEIN"/>
    <property type="match status" value="1"/>
</dbReference>
<reference evidence="2 3" key="1">
    <citation type="journal article" date="2021" name="Plant Biotechnol. J.">
        <title>Multi-omics assisted identification of the key and species-specific regulatory components of drought-tolerant mechanisms in Gossypium stocksii.</title>
        <authorList>
            <person name="Yu D."/>
            <person name="Ke L."/>
            <person name="Zhang D."/>
            <person name="Wu Y."/>
            <person name="Sun Y."/>
            <person name="Mei J."/>
            <person name="Sun J."/>
            <person name="Sun Y."/>
        </authorList>
    </citation>
    <scope>NUCLEOTIDE SEQUENCE [LARGE SCALE GENOMIC DNA]</scope>
    <source>
        <strain evidence="3">cv. E1</strain>
        <tissue evidence="2">Leaf</tissue>
    </source>
</reference>
<dbReference type="InterPro" id="IPR036397">
    <property type="entry name" value="RNaseH_sf"/>
</dbReference>
<dbReference type="EMBL" id="JAIQCV010000006">
    <property type="protein sequence ID" value="KAH1091287.1"/>
    <property type="molecule type" value="Genomic_DNA"/>
</dbReference>
<accession>A0A9D3VQJ3</accession>
<evidence type="ECO:0000313" key="3">
    <source>
        <dbReference type="Proteomes" id="UP000828251"/>
    </source>
</evidence>
<evidence type="ECO:0000259" key="1">
    <source>
        <dbReference type="Pfam" id="PF13456"/>
    </source>
</evidence>
<feature type="domain" description="RNase H type-1" evidence="1">
    <location>
        <begin position="79"/>
        <end position="192"/>
    </location>
</feature>
<dbReference type="PANTHER" id="PTHR47723:SF13">
    <property type="entry name" value="PUTATIVE-RELATED"/>
    <property type="match status" value="1"/>
</dbReference>
<dbReference type="GO" id="GO:0003676">
    <property type="term" value="F:nucleic acid binding"/>
    <property type="evidence" value="ECO:0007669"/>
    <property type="project" value="InterPro"/>
</dbReference>
<sequence length="213" mass="24308">MSNNWIEQIHILWYNNRNLHTQECIWEDLGKSASEIVKVSYSWAKQYVSCSNKVTKAHLQPKISPSSLSGNWICLRTYGVVKVDRGFAAGGGVLRDQSERWIVGFNKYLGFCSIIEADFWGIKDGLKLLLEWNYNNALIQTNSIEAINAIQDQVPNGSDSALVRRIHQLLSKIEHWIIRHIPREDNKKADGITKLVQERRKGLQAFEVSLLGS</sequence>
<protein>
    <recommendedName>
        <fullName evidence="1">RNase H type-1 domain-containing protein</fullName>
    </recommendedName>
</protein>
<dbReference type="Pfam" id="PF13456">
    <property type="entry name" value="RVT_3"/>
    <property type="match status" value="1"/>
</dbReference>
<keyword evidence="3" id="KW-1185">Reference proteome</keyword>
<gene>
    <name evidence="2" type="ORF">J1N35_018544</name>
</gene>
<evidence type="ECO:0000313" key="2">
    <source>
        <dbReference type="EMBL" id="KAH1091287.1"/>
    </source>
</evidence>
<proteinExistence type="predicted"/>
<dbReference type="Proteomes" id="UP000828251">
    <property type="component" value="Unassembled WGS sequence"/>
</dbReference>
<dbReference type="Gene3D" id="3.30.420.10">
    <property type="entry name" value="Ribonuclease H-like superfamily/Ribonuclease H"/>
    <property type="match status" value="1"/>
</dbReference>
<dbReference type="InterPro" id="IPR012337">
    <property type="entry name" value="RNaseH-like_sf"/>
</dbReference>
<comment type="caution">
    <text evidence="2">The sequence shown here is derived from an EMBL/GenBank/DDBJ whole genome shotgun (WGS) entry which is preliminary data.</text>
</comment>
<dbReference type="SUPFAM" id="SSF53098">
    <property type="entry name" value="Ribonuclease H-like"/>
    <property type="match status" value="1"/>
</dbReference>
<name>A0A9D3VQJ3_9ROSI</name>
<dbReference type="InterPro" id="IPR053151">
    <property type="entry name" value="RNase_H-like"/>
</dbReference>
<dbReference type="OrthoDB" id="991359at2759"/>